<dbReference type="Pfam" id="PF00646">
    <property type="entry name" value="F-box"/>
    <property type="match status" value="1"/>
</dbReference>
<keyword evidence="4" id="KW-1185">Reference proteome</keyword>
<dbReference type="NCBIfam" id="TIGR01640">
    <property type="entry name" value="F_box_assoc_1"/>
    <property type="match status" value="1"/>
</dbReference>
<dbReference type="Pfam" id="PF08268">
    <property type="entry name" value="FBA_3"/>
    <property type="match status" value="1"/>
</dbReference>
<gene>
    <name evidence="3" type="ORF">CARUB_v10009062mg</name>
</gene>
<dbReference type="Gene3D" id="1.20.1280.50">
    <property type="match status" value="1"/>
</dbReference>
<dbReference type="InterPro" id="IPR001810">
    <property type="entry name" value="F-box_dom"/>
</dbReference>
<organism evidence="3 4">
    <name type="scientific">Capsella rubella</name>
    <dbReference type="NCBI Taxonomy" id="81985"/>
    <lineage>
        <taxon>Eukaryota</taxon>
        <taxon>Viridiplantae</taxon>
        <taxon>Streptophyta</taxon>
        <taxon>Embryophyta</taxon>
        <taxon>Tracheophyta</taxon>
        <taxon>Spermatophyta</taxon>
        <taxon>Magnoliopsida</taxon>
        <taxon>eudicotyledons</taxon>
        <taxon>Gunneridae</taxon>
        <taxon>Pentapetalae</taxon>
        <taxon>rosids</taxon>
        <taxon>malvids</taxon>
        <taxon>Brassicales</taxon>
        <taxon>Brassicaceae</taxon>
        <taxon>Camelineae</taxon>
        <taxon>Capsella</taxon>
    </lineage>
</organism>
<dbReference type="PROSITE" id="PS50181">
    <property type="entry name" value="FBOX"/>
    <property type="match status" value="1"/>
</dbReference>
<feature type="compositionally biased region" description="Basic and acidic residues" evidence="1">
    <location>
        <begin position="73"/>
        <end position="84"/>
    </location>
</feature>
<sequence>MKRSDKFCSIPSKLNPIPFVLKVVSVTAKFLKIHQKKHLSRVESTSLSLEREEPNCNKFDENSRKVNPIPLQSKERDRNYEKESSSSNIEPIPLDLEIEILTRLPAKALMKFRCVSKMWSSIIQSQSFVDSFFSMSSMRQSRFIIAFSNFGRSVQSQDKRLFIFSSSHEGRESSSLATTLYMTIPSVTMYSNSATVCASVHGFLGITARNPFIICNPVTWKLTNLPGSRTSLGYDPVGDQFKALTLVSDTYRVHDFLVHEVLTLGGGGESQWRRNQVTSPPYKALAKAICINGFVYFGAWTPTRNENPVIVSFDVRFERISFIRAPLDVVYLEGESILIEYKGKLASIVKERFHPLTSFDLWILEDVDRHLWSKQTFKLPFSLGLGTTMTCPGINNTGEFIFAPKSLPRDVQPYYIFYYNVDRNDMRKVMLKGIADDEEFRRRYRISDACCVHISPNHVESIASL</sequence>
<dbReference type="AlphaFoldDB" id="R0INS8"/>
<dbReference type="Proteomes" id="UP000029121">
    <property type="component" value="Unassembled WGS sequence"/>
</dbReference>
<evidence type="ECO:0000256" key="1">
    <source>
        <dbReference type="SAM" id="MobiDB-lite"/>
    </source>
</evidence>
<feature type="domain" description="F-box" evidence="2">
    <location>
        <begin position="86"/>
        <end position="136"/>
    </location>
</feature>
<evidence type="ECO:0000313" key="3">
    <source>
        <dbReference type="EMBL" id="EOA40335.1"/>
    </source>
</evidence>
<protein>
    <recommendedName>
        <fullName evidence="2">F-box domain-containing protein</fullName>
    </recommendedName>
</protein>
<dbReference type="SMART" id="SM00256">
    <property type="entry name" value="FBOX"/>
    <property type="match status" value="1"/>
</dbReference>
<evidence type="ECO:0000259" key="2">
    <source>
        <dbReference type="PROSITE" id="PS50181"/>
    </source>
</evidence>
<name>R0INS8_9BRAS</name>
<dbReference type="InterPro" id="IPR036047">
    <property type="entry name" value="F-box-like_dom_sf"/>
</dbReference>
<proteinExistence type="predicted"/>
<dbReference type="PANTHER" id="PTHR31111:SF100">
    <property type="entry name" value="F-BOX DOMAIN-CONTAINING PROTEIN"/>
    <property type="match status" value="1"/>
</dbReference>
<reference evidence="4" key="1">
    <citation type="journal article" date="2013" name="Nat. Genet.">
        <title>The Capsella rubella genome and the genomic consequences of rapid mating system evolution.</title>
        <authorList>
            <person name="Slotte T."/>
            <person name="Hazzouri K.M."/>
            <person name="Agren J.A."/>
            <person name="Koenig D."/>
            <person name="Maumus F."/>
            <person name="Guo Y.L."/>
            <person name="Steige K."/>
            <person name="Platts A.E."/>
            <person name="Escobar J.S."/>
            <person name="Newman L.K."/>
            <person name="Wang W."/>
            <person name="Mandakova T."/>
            <person name="Vello E."/>
            <person name="Smith L.M."/>
            <person name="Henz S.R."/>
            <person name="Steffen J."/>
            <person name="Takuno S."/>
            <person name="Brandvain Y."/>
            <person name="Coop G."/>
            <person name="Andolfatto P."/>
            <person name="Hu T.T."/>
            <person name="Blanchette M."/>
            <person name="Clark R.M."/>
            <person name="Quesneville H."/>
            <person name="Nordborg M."/>
            <person name="Gaut B.S."/>
            <person name="Lysak M.A."/>
            <person name="Jenkins J."/>
            <person name="Grimwood J."/>
            <person name="Chapman J."/>
            <person name="Prochnik S."/>
            <person name="Shu S."/>
            <person name="Rokhsar D."/>
            <person name="Schmutz J."/>
            <person name="Weigel D."/>
            <person name="Wright S.I."/>
        </authorList>
    </citation>
    <scope>NUCLEOTIDE SEQUENCE [LARGE SCALE GENOMIC DNA]</scope>
    <source>
        <strain evidence="4">cv. Monte Gargano</strain>
    </source>
</reference>
<dbReference type="InterPro" id="IPR013187">
    <property type="entry name" value="F-box-assoc_dom_typ3"/>
</dbReference>
<accession>R0INS8</accession>
<dbReference type="CDD" id="cd22157">
    <property type="entry name" value="F-box_AtFBW1-like"/>
    <property type="match status" value="1"/>
</dbReference>
<feature type="region of interest" description="Disordered" evidence="1">
    <location>
        <begin position="58"/>
        <end position="87"/>
    </location>
</feature>
<dbReference type="InterPro" id="IPR017451">
    <property type="entry name" value="F-box-assoc_interact_dom"/>
</dbReference>
<dbReference type="PANTHER" id="PTHR31111">
    <property type="entry name" value="BNAA05G37150D PROTEIN-RELATED"/>
    <property type="match status" value="1"/>
</dbReference>
<dbReference type="SUPFAM" id="SSF81383">
    <property type="entry name" value="F-box domain"/>
    <property type="match status" value="1"/>
</dbReference>
<dbReference type="EMBL" id="KB870805">
    <property type="protein sequence ID" value="EOA40335.1"/>
    <property type="molecule type" value="Genomic_DNA"/>
</dbReference>
<evidence type="ECO:0000313" key="4">
    <source>
        <dbReference type="Proteomes" id="UP000029121"/>
    </source>
</evidence>